<keyword evidence="2" id="KW-0808">Transferase</keyword>
<comment type="caution">
    <text evidence="4">The sequence shown here is derived from an EMBL/GenBank/DDBJ whole genome shotgun (WGS) entry which is preliminary data.</text>
</comment>
<dbReference type="RefSeq" id="WP_344919420.1">
    <property type="nucleotide sequence ID" value="NZ_BAABAQ010000006.1"/>
</dbReference>
<dbReference type="InterPro" id="IPR028098">
    <property type="entry name" value="Glyco_trans_4-like_N"/>
</dbReference>
<dbReference type="SUPFAM" id="SSF53756">
    <property type="entry name" value="UDP-Glycosyltransferase/glycogen phosphorylase"/>
    <property type="match status" value="1"/>
</dbReference>
<dbReference type="PANTHER" id="PTHR45947:SF3">
    <property type="entry name" value="SULFOQUINOVOSYL TRANSFERASE SQD2"/>
    <property type="match status" value="1"/>
</dbReference>
<organism evidence="4 5">
    <name type="scientific">Streptosporangium oxazolinicum</name>
    <dbReference type="NCBI Taxonomy" id="909287"/>
    <lineage>
        <taxon>Bacteria</taxon>
        <taxon>Bacillati</taxon>
        <taxon>Actinomycetota</taxon>
        <taxon>Actinomycetes</taxon>
        <taxon>Streptosporangiales</taxon>
        <taxon>Streptosporangiaceae</taxon>
        <taxon>Streptosporangium</taxon>
    </lineage>
</organism>
<evidence type="ECO:0000256" key="2">
    <source>
        <dbReference type="ARBA" id="ARBA00022679"/>
    </source>
</evidence>
<evidence type="ECO:0000259" key="3">
    <source>
        <dbReference type="Pfam" id="PF13439"/>
    </source>
</evidence>
<dbReference type="PANTHER" id="PTHR45947">
    <property type="entry name" value="SULFOQUINOVOSYL TRANSFERASE SQD2"/>
    <property type="match status" value="1"/>
</dbReference>
<dbReference type="Gene3D" id="3.40.50.2000">
    <property type="entry name" value="Glycogen Phosphorylase B"/>
    <property type="match status" value="2"/>
</dbReference>
<dbReference type="Pfam" id="PF13692">
    <property type="entry name" value="Glyco_trans_1_4"/>
    <property type="match status" value="1"/>
</dbReference>
<dbReference type="InterPro" id="IPR050194">
    <property type="entry name" value="Glycosyltransferase_grp1"/>
</dbReference>
<dbReference type="Proteomes" id="UP001501251">
    <property type="component" value="Unassembled WGS sequence"/>
</dbReference>
<protein>
    <recommendedName>
        <fullName evidence="3">Glycosyltransferase subfamily 4-like N-terminal domain-containing protein</fullName>
    </recommendedName>
</protein>
<accession>A0ABP8B0Q4</accession>
<dbReference type="Pfam" id="PF13439">
    <property type="entry name" value="Glyco_transf_4"/>
    <property type="match status" value="1"/>
</dbReference>
<evidence type="ECO:0000256" key="1">
    <source>
        <dbReference type="ARBA" id="ARBA00022676"/>
    </source>
</evidence>
<feature type="domain" description="Glycosyltransferase subfamily 4-like N-terminal" evidence="3">
    <location>
        <begin position="39"/>
        <end position="212"/>
    </location>
</feature>
<reference evidence="5" key="1">
    <citation type="journal article" date="2019" name="Int. J. Syst. Evol. Microbiol.">
        <title>The Global Catalogue of Microorganisms (GCM) 10K type strain sequencing project: providing services to taxonomists for standard genome sequencing and annotation.</title>
        <authorList>
            <consortium name="The Broad Institute Genomics Platform"/>
            <consortium name="The Broad Institute Genome Sequencing Center for Infectious Disease"/>
            <person name="Wu L."/>
            <person name="Ma J."/>
        </authorList>
    </citation>
    <scope>NUCLEOTIDE SEQUENCE [LARGE SCALE GENOMIC DNA]</scope>
    <source>
        <strain evidence="5">JCM 17388</strain>
    </source>
</reference>
<gene>
    <name evidence="4" type="ORF">GCM10022252_39760</name>
</gene>
<keyword evidence="5" id="KW-1185">Reference proteome</keyword>
<name>A0ABP8B0Q4_9ACTN</name>
<evidence type="ECO:0000313" key="5">
    <source>
        <dbReference type="Proteomes" id="UP001501251"/>
    </source>
</evidence>
<evidence type="ECO:0000313" key="4">
    <source>
        <dbReference type="EMBL" id="GAA4194811.1"/>
    </source>
</evidence>
<keyword evidence="1" id="KW-0328">Glycosyltransferase</keyword>
<sequence length="409" mass="44024">MAMSATPATTLRTPVRGPALLATRPRRVLIGADTYPPDVNGAAYFAHRLAQGLAERGNEVHVVCASDEGPGRTEHVDGVTVHRLRSAPVLVHPTMRVTVPTRLDRLIDRIAPDVVHVQAHFVVGRAAISASRRAGVPVVATNHFMPDNLFQFARVPARLRERAGALAWKDFNRVFSRADRVTTPTEIAAGLLTGKGFGPPVEPISCGIDLARFQPRAEPKAWARKAFGLPDRDTIVFVGRLDEEKRLDELIRALPHVLNGTDAQIALAGTGGQRAALARLADRIGVGDRVFFLGFVPDETLPQVYAAGDVFAMPGVAELQSIATLEAMSSGLPVVAADAMALPHLVRPGENGHLFQPGDVQELARHLGALLTSPPLRATMGAASRAIALTHDHQASLTRFERIYQEVAR</sequence>
<proteinExistence type="predicted"/>
<dbReference type="EMBL" id="BAABAQ010000006">
    <property type="protein sequence ID" value="GAA4194811.1"/>
    <property type="molecule type" value="Genomic_DNA"/>
</dbReference>